<feature type="domain" description="Anti-CBASS protein Acb1-like N-terminal" evidence="2">
    <location>
        <begin position="91"/>
        <end position="423"/>
    </location>
</feature>
<evidence type="ECO:0000313" key="4">
    <source>
        <dbReference type="Proteomes" id="UP000636811"/>
    </source>
</evidence>
<keyword evidence="4" id="KW-1185">Reference proteome</keyword>
<accession>A0ABS0DZ13</accession>
<dbReference type="RefSeq" id="WP_195812696.1">
    <property type="nucleotide sequence ID" value="NZ_JADOBI010000001.1"/>
</dbReference>
<evidence type="ECO:0000256" key="1">
    <source>
        <dbReference type="SAM" id="MobiDB-lite"/>
    </source>
</evidence>
<gene>
    <name evidence="3" type="ORF">IV433_01660</name>
</gene>
<proteinExistence type="predicted"/>
<feature type="region of interest" description="Disordered" evidence="1">
    <location>
        <begin position="442"/>
        <end position="486"/>
    </location>
</feature>
<dbReference type="InterPro" id="IPR024459">
    <property type="entry name" value="Acb1-like_N"/>
</dbReference>
<organism evidence="3 4">
    <name type="scientific">Rahnella laticis</name>
    <dbReference type="NCBI Taxonomy" id="2787622"/>
    <lineage>
        <taxon>Bacteria</taxon>
        <taxon>Pseudomonadati</taxon>
        <taxon>Pseudomonadota</taxon>
        <taxon>Gammaproteobacteria</taxon>
        <taxon>Enterobacterales</taxon>
        <taxon>Yersiniaceae</taxon>
        <taxon>Rahnella</taxon>
    </lineage>
</organism>
<dbReference type="Pfam" id="PF06381">
    <property type="entry name" value="Phage_portal_3"/>
    <property type="match status" value="1"/>
</dbReference>
<dbReference type="Proteomes" id="UP000636811">
    <property type="component" value="Unassembled WGS sequence"/>
</dbReference>
<dbReference type="EMBL" id="JADOBI010000001">
    <property type="protein sequence ID" value="MBF7978112.1"/>
    <property type="molecule type" value="Genomic_DNA"/>
</dbReference>
<name>A0ABS0DZ13_9GAMM</name>
<evidence type="ECO:0000259" key="2">
    <source>
        <dbReference type="Pfam" id="PF06381"/>
    </source>
</evidence>
<protein>
    <submittedName>
        <fullName evidence="3">DUF1073 domain-containing protein</fullName>
    </submittedName>
</protein>
<evidence type="ECO:0000313" key="3">
    <source>
        <dbReference type="EMBL" id="MBF7978112.1"/>
    </source>
</evidence>
<comment type="caution">
    <text evidence="3">The sequence shown here is derived from an EMBL/GenBank/DDBJ whole genome shotgun (WGS) entry which is preliminary data.</text>
</comment>
<feature type="compositionally biased region" description="Basic and acidic residues" evidence="1">
    <location>
        <begin position="442"/>
        <end position="454"/>
    </location>
</feature>
<sequence length="486" mass="53503">MSDTNNEVQFLVNALADQVAVGRQRALYVGQFNGNTKRTTLWEEFGYPDTVSFATFYRTYRRNSAAYAGVHVTLDSCWVDKPIIIDGPLADKKKKETRWEKTVTKLLKKYWEKIKDADRRNMVGHYSAIILQIKDNRDWSEPVDKALVAKLGEAALVKLIPAWESQIKPGSYDIDTRSDTYSQPVNYTFNEQPVGDDGTYGNVRSITVHPDRVIILAEGSEDDNMLSGEPLNEAGFNDLLDIEKTKGGSAEGFLKNASRQLGIEFTKDTDMETLKKAAVDAGYKDLGDALNDKITRLNRGSDSSLVMQAGQASVLSVAAADPTPSWTVSANSYAATIRCPFNILFGKQTGNLASTEDKKAWAARCNSRRSSWLSYIITTVVHRWSELGVIPQPTTGEVTVDWSDLLAPGDSEKLDNMGKLADIAYKTQQAYGTPAVEVNEIRAAGELEPIKEPAEPDPNAKPTGKDPLNGDDDNSAPNRDTDSSAQ</sequence>
<reference evidence="3 4" key="1">
    <citation type="submission" date="2020-11" db="EMBL/GenBank/DDBJ databases">
        <title>Taxonomic investigation of Rahnella strains.</title>
        <authorList>
            <person name="Lee S.D."/>
        </authorList>
    </citation>
    <scope>NUCLEOTIDE SEQUENCE [LARGE SCALE GENOMIC DNA]</scope>
    <source>
        <strain evidence="3 4">SAP-17</strain>
    </source>
</reference>